<dbReference type="InterPro" id="IPR051022">
    <property type="entry name" value="Notch_Cell-Fate_Det"/>
</dbReference>
<evidence type="ECO:0000256" key="4">
    <source>
        <dbReference type="ARBA" id="ARBA00023157"/>
    </source>
</evidence>
<evidence type="ECO:0000313" key="6">
    <source>
        <dbReference type="EnsemblMetazoa" id="PPA41017.1"/>
    </source>
</evidence>
<feature type="disulfide bond" evidence="5">
    <location>
        <begin position="49"/>
        <end position="58"/>
    </location>
</feature>
<name>A0A2A6CKC7_PRIPA</name>
<evidence type="ECO:0000256" key="5">
    <source>
        <dbReference type="PROSITE-ProRule" id="PRU00076"/>
    </source>
</evidence>
<dbReference type="PROSITE" id="PS50026">
    <property type="entry name" value="EGF_3"/>
    <property type="match status" value="3"/>
</dbReference>
<gene>
    <name evidence="6" type="primary">WBGene00279386</name>
</gene>
<dbReference type="PANTHER" id="PTHR24049:SF22">
    <property type="entry name" value="DROSOPHILA CRUMBS HOMOLOG"/>
    <property type="match status" value="1"/>
</dbReference>
<dbReference type="PROSITE" id="PS00022">
    <property type="entry name" value="EGF_1"/>
    <property type="match status" value="3"/>
</dbReference>
<dbReference type="Pfam" id="PF12661">
    <property type="entry name" value="hEGF"/>
    <property type="match status" value="2"/>
</dbReference>
<dbReference type="SMART" id="SM00181">
    <property type="entry name" value="EGF"/>
    <property type="match status" value="3"/>
</dbReference>
<dbReference type="GO" id="GO:0016020">
    <property type="term" value="C:membrane"/>
    <property type="evidence" value="ECO:0007669"/>
    <property type="project" value="UniProtKB-SubCell"/>
</dbReference>
<keyword evidence="7" id="KW-1185">Reference proteome</keyword>
<keyword evidence="1 5" id="KW-0245">EGF-like domain</keyword>
<protein>
    <submittedName>
        <fullName evidence="6">EGF domain-containing protein</fullName>
    </submittedName>
</protein>
<feature type="disulfide bond" evidence="5">
    <location>
        <begin position="137"/>
        <end position="146"/>
    </location>
</feature>
<keyword evidence="2" id="KW-0732">Signal</keyword>
<dbReference type="Proteomes" id="UP000005239">
    <property type="component" value="Unassembled WGS sequence"/>
</dbReference>
<evidence type="ECO:0000256" key="1">
    <source>
        <dbReference type="ARBA" id="ARBA00022536"/>
    </source>
</evidence>
<dbReference type="Pfam" id="PF23106">
    <property type="entry name" value="EGF_Teneurin"/>
    <property type="match status" value="1"/>
</dbReference>
<dbReference type="OrthoDB" id="6228714at2759"/>
<dbReference type="InterPro" id="IPR013032">
    <property type="entry name" value="EGF-like_CS"/>
</dbReference>
<evidence type="ECO:0000256" key="3">
    <source>
        <dbReference type="ARBA" id="ARBA00022737"/>
    </source>
</evidence>
<evidence type="ECO:0000256" key="2">
    <source>
        <dbReference type="ARBA" id="ARBA00022729"/>
    </source>
</evidence>
<reference evidence="6" key="2">
    <citation type="submission" date="2022-06" db="UniProtKB">
        <authorList>
            <consortium name="EnsemblMetazoa"/>
        </authorList>
    </citation>
    <scope>IDENTIFICATION</scope>
    <source>
        <strain evidence="6">PS312</strain>
    </source>
</reference>
<dbReference type="AlphaFoldDB" id="A0A2A6CKC7"/>
<keyword evidence="3" id="KW-0677">Repeat</keyword>
<sequence length="200" mass="21372">MWTAFVLFFVIASAHAFPASTPNPCDGVLGCNNHGTCAGTLEEGLYCICDPGYFGLRCQLPDVGEGIAHKYEGNGLRSPTNQSTQQNTMWTAFVLFFVIASAHAFPASTPNPCDGVLGCNNHGTCAGTLEEGLYCICDPGYFGLRCQLPDEEPGCETMIDCNGNGKCAGGVEDLHCECFDGWYGVRCQIPTDRLVTSSTN</sequence>
<feature type="disulfide bond" evidence="5">
    <location>
        <begin position="178"/>
        <end position="187"/>
    </location>
</feature>
<accession>A0A8R1YWD6</accession>
<proteinExistence type="predicted"/>
<keyword evidence="4 5" id="KW-1015">Disulfide bond</keyword>
<organism evidence="6 7">
    <name type="scientific">Pristionchus pacificus</name>
    <name type="common">Parasitic nematode worm</name>
    <dbReference type="NCBI Taxonomy" id="54126"/>
    <lineage>
        <taxon>Eukaryota</taxon>
        <taxon>Metazoa</taxon>
        <taxon>Ecdysozoa</taxon>
        <taxon>Nematoda</taxon>
        <taxon>Chromadorea</taxon>
        <taxon>Rhabditida</taxon>
        <taxon>Rhabditina</taxon>
        <taxon>Diplogasteromorpha</taxon>
        <taxon>Diplogasteroidea</taxon>
        <taxon>Neodiplogasteridae</taxon>
        <taxon>Pristionchus</taxon>
    </lineage>
</organism>
<accession>A0A2A6CKC7</accession>
<evidence type="ECO:0000313" key="7">
    <source>
        <dbReference type="Proteomes" id="UP000005239"/>
    </source>
</evidence>
<dbReference type="Gene3D" id="2.10.25.10">
    <property type="entry name" value="Laminin"/>
    <property type="match status" value="2"/>
</dbReference>
<dbReference type="GO" id="GO:0005112">
    <property type="term" value="F:Notch binding"/>
    <property type="evidence" value="ECO:0000318"/>
    <property type="project" value="GO_Central"/>
</dbReference>
<reference evidence="7" key="1">
    <citation type="journal article" date="2008" name="Nat. Genet.">
        <title>The Pristionchus pacificus genome provides a unique perspective on nematode lifestyle and parasitism.</title>
        <authorList>
            <person name="Dieterich C."/>
            <person name="Clifton S.W."/>
            <person name="Schuster L.N."/>
            <person name="Chinwalla A."/>
            <person name="Delehaunty K."/>
            <person name="Dinkelacker I."/>
            <person name="Fulton L."/>
            <person name="Fulton R."/>
            <person name="Godfrey J."/>
            <person name="Minx P."/>
            <person name="Mitreva M."/>
            <person name="Roeseler W."/>
            <person name="Tian H."/>
            <person name="Witte H."/>
            <person name="Yang S.P."/>
            <person name="Wilson R.K."/>
            <person name="Sommer R.J."/>
        </authorList>
    </citation>
    <scope>NUCLEOTIDE SEQUENCE [LARGE SCALE GENOMIC DNA]</scope>
    <source>
        <strain evidence="7">PS312</strain>
    </source>
</reference>
<dbReference type="EnsemblMetazoa" id="PPA41017.1">
    <property type="protein sequence ID" value="PPA41017.1"/>
    <property type="gene ID" value="WBGene00279386"/>
</dbReference>
<comment type="caution">
    <text evidence="5">Lacks conserved residue(s) required for the propagation of feature annotation.</text>
</comment>
<dbReference type="SUPFAM" id="SSF57196">
    <property type="entry name" value="EGF/Laminin"/>
    <property type="match status" value="3"/>
</dbReference>
<dbReference type="PANTHER" id="PTHR24049">
    <property type="entry name" value="CRUMBS FAMILY MEMBER"/>
    <property type="match status" value="1"/>
</dbReference>
<dbReference type="InterPro" id="IPR000742">
    <property type="entry name" value="EGF"/>
</dbReference>
<dbReference type="PROSITE" id="PS01186">
    <property type="entry name" value="EGF_2"/>
    <property type="match status" value="3"/>
</dbReference>